<dbReference type="GeneID" id="108012933"/>
<gene>
    <name evidence="2" type="primary">LOC108012933</name>
</gene>
<accession>A0AB39ZH17</accession>
<name>A0AB39ZH17_DROSZ</name>
<evidence type="ECO:0000313" key="1">
    <source>
        <dbReference type="Proteomes" id="UP001652628"/>
    </source>
</evidence>
<dbReference type="RefSeq" id="XP_016933958.1">
    <property type="nucleotide sequence ID" value="XM_017078469.4"/>
</dbReference>
<proteinExistence type="predicted"/>
<keyword evidence="1" id="KW-1185">Reference proteome</keyword>
<evidence type="ECO:0000313" key="2">
    <source>
        <dbReference type="RefSeq" id="XP_016933958.1"/>
    </source>
</evidence>
<protein>
    <submittedName>
        <fullName evidence="2">Uncharacterized protein</fullName>
    </submittedName>
</protein>
<organism evidence="1 2">
    <name type="scientific">Drosophila suzukii</name>
    <name type="common">Spotted-wing drosophila fruit fly</name>
    <dbReference type="NCBI Taxonomy" id="28584"/>
    <lineage>
        <taxon>Eukaryota</taxon>
        <taxon>Metazoa</taxon>
        <taxon>Ecdysozoa</taxon>
        <taxon>Arthropoda</taxon>
        <taxon>Hexapoda</taxon>
        <taxon>Insecta</taxon>
        <taxon>Pterygota</taxon>
        <taxon>Neoptera</taxon>
        <taxon>Endopterygota</taxon>
        <taxon>Diptera</taxon>
        <taxon>Brachycera</taxon>
        <taxon>Muscomorpha</taxon>
        <taxon>Ephydroidea</taxon>
        <taxon>Drosophilidae</taxon>
        <taxon>Drosophila</taxon>
        <taxon>Sophophora</taxon>
    </lineage>
</organism>
<dbReference type="AlphaFoldDB" id="A0AB39ZH17"/>
<dbReference type="Proteomes" id="UP001652628">
    <property type="component" value="Chromosome 3"/>
</dbReference>
<sequence>MEPAKVIGKLKEQVRMEHNSRRSFPKVWAQISDKKTNKFYHQNEIDSQLSDQLKLKDLCSFLHNNQGECRFVSPEMYQNLLAVCRCGRARQGHHVGKCLQRALSPDYERSGIQKSPQESYHPLRVPCTSNSSIGFVGISKSYQKLERSMQYVSPAYSMRGPRVTAVPYHNIIIG</sequence>
<reference evidence="2" key="1">
    <citation type="submission" date="2025-08" db="UniProtKB">
        <authorList>
            <consortium name="RefSeq"/>
        </authorList>
    </citation>
    <scope>IDENTIFICATION</scope>
</reference>